<evidence type="ECO:0000313" key="6">
    <source>
        <dbReference type="EMBL" id="RIV40313.1"/>
    </source>
</evidence>
<dbReference type="InterPro" id="IPR036291">
    <property type="entry name" value="NAD(P)-bd_dom_sf"/>
</dbReference>
<comment type="cofactor">
    <cofactor evidence="1">
        <name>NAD(+)</name>
        <dbReference type="ChEBI" id="CHEBI:57540"/>
    </cofactor>
</comment>
<dbReference type="Gene3D" id="3.40.50.720">
    <property type="entry name" value="NAD(P)-binding Rossmann-like Domain"/>
    <property type="match status" value="1"/>
</dbReference>
<accession>A0A418MYX6</accession>
<keyword evidence="7" id="KW-1185">Reference proteome</keyword>
<name>A0A418MYX6_9ACTN</name>
<dbReference type="InterPro" id="IPR001509">
    <property type="entry name" value="Epimerase_deHydtase"/>
</dbReference>
<dbReference type="PANTHER" id="PTHR43078">
    <property type="entry name" value="UDP-GLUCURONIC ACID DECARBOXYLASE-RELATED"/>
    <property type="match status" value="1"/>
</dbReference>
<proteinExistence type="predicted"/>
<dbReference type="GO" id="GO:0005737">
    <property type="term" value="C:cytoplasm"/>
    <property type="evidence" value="ECO:0007669"/>
    <property type="project" value="TreeGrafter"/>
</dbReference>
<evidence type="ECO:0000256" key="1">
    <source>
        <dbReference type="ARBA" id="ARBA00001911"/>
    </source>
</evidence>
<dbReference type="GO" id="GO:0048040">
    <property type="term" value="F:UDP-glucuronate decarboxylase activity"/>
    <property type="evidence" value="ECO:0007669"/>
    <property type="project" value="TreeGrafter"/>
</dbReference>
<comment type="caution">
    <text evidence="6">The sequence shown here is derived from an EMBL/GenBank/DDBJ whole genome shotgun (WGS) entry which is preliminary data.</text>
</comment>
<dbReference type="EMBL" id="QXEC01000003">
    <property type="protein sequence ID" value="RIV40313.1"/>
    <property type="molecule type" value="Genomic_DNA"/>
</dbReference>
<evidence type="ECO:0000259" key="5">
    <source>
        <dbReference type="Pfam" id="PF01370"/>
    </source>
</evidence>
<evidence type="ECO:0000256" key="4">
    <source>
        <dbReference type="ARBA" id="ARBA00023239"/>
    </source>
</evidence>
<keyword evidence="4" id="KW-0456">Lyase</keyword>
<sequence length="335" mass="36867">MADRILITGGAGFVGLHLARRLLRDGADVTLLDDLSRGRADRDLDQVRADARLVRHDLTTPIPADLLIDDFDEVYHLAAVVGVRQNSENPSLALNVNLRAVLNLIDWCRRRPPGRVYLSSTSEVADGAARLGLAPFPVPEDVPFVLPDPSLPRASYGLSKIVAETLLRQCADLFPVRIGRYHNIYGPRMGHDHVIPHFVARALARQDPFAIYGATQTRAFCHIDDAVDATIGLTRLPGSEPVVANIGNDTEEIVIRELAERVTRLAGYTPTFEVFDPPPGSPDRRLPDLGRLRRTLGYAPRVNLDRGLRQTFDWYAAALTADPTPAAPALVRDHP</sequence>
<organism evidence="6 7">
    <name type="scientific">Micromonospora radicis</name>
    <dbReference type="NCBI Taxonomy" id="1894971"/>
    <lineage>
        <taxon>Bacteria</taxon>
        <taxon>Bacillati</taxon>
        <taxon>Actinomycetota</taxon>
        <taxon>Actinomycetes</taxon>
        <taxon>Micromonosporales</taxon>
        <taxon>Micromonosporaceae</taxon>
        <taxon>Micromonospora</taxon>
    </lineage>
</organism>
<dbReference type="RefSeq" id="WP_119573607.1">
    <property type="nucleotide sequence ID" value="NZ_QXEC01000003.1"/>
</dbReference>
<evidence type="ECO:0000256" key="2">
    <source>
        <dbReference type="ARBA" id="ARBA00022793"/>
    </source>
</evidence>
<dbReference type="GO" id="GO:0070403">
    <property type="term" value="F:NAD+ binding"/>
    <property type="evidence" value="ECO:0007669"/>
    <property type="project" value="InterPro"/>
</dbReference>
<dbReference type="Pfam" id="PF01370">
    <property type="entry name" value="Epimerase"/>
    <property type="match status" value="1"/>
</dbReference>
<dbReference type="SUPFAM" id="SSF51735">
    <property type="entry name" value="NAD(P)-binding Rossmann-fold domains"/>
    <property type="match status" value="1"/>
</dbReference>
<keyword evidence="3" id="KW-0520">NAD</keyword>
<protein>
    <submittedName>
        <fullName evidence="6">NAD-dependent epimerase/dehydratase family protein</fullName>
    </submittedName>
</protein>
<feature type="domain" description="NAD-dependent epimerase/dehydratase" evidence="5">
    <location>
        <begin position="5"/>
        <end position="246"/>
    </location>
</feature>
<evidence type="ECO:0000313" key="7">
    <source>
        <dbReference type="Proteomes" id="UP000283832"/>
    </source>
</evidence>
<evidence type="ECO:0000256" key="3">
    <source>
        <dbReference type="ARBA" id="ARBA00023027"/>
    </source>
</evidence>
<dbReference type="InterPro" id="IPR044516">
    <property type="entry name" value="UXS-like"/>
</dbReference>
<dbReference type="GO" id="GO:0042732">
    <property type="term" value="P:D-xylose metabolic process"/>
    <property type="evidence" value="ECO:0007669"/>
    <property type="project" value="InterPro"/>
</dbReference>
<gene>
    <name evidence="6" type="ORF">D2L64_05585</name>
</gene>
<keyword evidence="2" id="KW-0210">Decarboxylase</keyword>
<dbReference type="OrthoDB" id="3513148at2"/>
<dbReference type="Proteomes" id="UP000283832">
    <property type="component" value="Unassembled WGS sequence"/>
</dbReference>
<dbReference type="PANTHER" id="PTHR43078:SF6">
    <property type="entry name" value="UDP-GLUCURONIC ACID DECARBOXYLASE 1"/>
    <property type="match status" value="1"/>
</dbReference>
<reference evidence="6 7" key="1">
    <citation type="submission" date="2018-08" db="EMBL/GenBank/DDBJ databases">
        <title>Jishengella sp. nov., isolated from a root of Azadirachta indica A. Juss. var. siamensis Valenton.</title>
        <authorList>
            <person name="Kuncharoen N."/>
            <person name="Tanasupawat S."/>
            <person name="Kudo T."/>
            <person name="Ohkuma M."/>
        </authorList>
    </citation>
    <scope>NUCLEOTIDE SEQUENCE [LARGE SCALE GENOMIC DNA]</scope>
    <source>
        <strain evidence="6 7">AZ1-13</strain>
    </source>
</reference>
<dbReference type="AlphaFoldDB" id="A0A418MYX6"/>